<dbReference type="InterPro" id="IPR016047">
    <property type="entry name" value="M23ase_b-sheet_dom"/>
</dbReference>
<accession>A0A1G8X821</accession>
<feature type="signal peptide" evidence="1">
    <location>
        <begin position="1"/>
        <end position="31"/>
    </location>
</feature>
<gene>
    <name evidence="3" type="ORF">SAMN05216243_1181</name>
</gene>
<evidence type="ECO:0000313" key="3">
    <source>
        <dbReference type="EMBL" id="SDJ85995.1"/>
    </source>
</evidence>
<dbReference type="CDD" id="cd12797">
    <property type="entry name" value="M23_peptidase"/>
    <property type="match status" value="1"/>
</dbReference>
<feature type="domain" description="M23ase beta-sheet core" evidence="2">
    <location>
        <begin position="56"/>
        <end position="148"/>
    </location>
</feature>
<dbReference type="Proteomes" id="UP000198694">
    <property type="component" value="Unassembled WGS sequence"/>
</dbReference>
<evidence type="ECO:0000259" key="2">
    <source>
        <dbReference type="Pfam" id="PF01551"/>
    </source>
</evidence>
<evidence type="ECO:0000313" key="4">
    <source>
        <dbReference type="Proteomes" id="UP000198694"/>
    </source>
</evidence>
<dbReference type="GO" id="GO:0004222">
    <property type="term" value="F:metalloendopeptidase activity"/>
    <property type="evidence" value="ECO:0007669"/>
    <property type="project" value="TreeGrafter"/>
</dbReference>
<dbReference type="Gene3D" id="2.70.70.10">
    <property type="entry name" value="Glucose Permease (Domain IIA)"/>
    <property type="match status" value="1"/>
</dbReference>
<proteinExistence type="predicted"/>
<dbReference type="EMBL" id="FNFL01000001">
    <property type="protein sequence ID" value="SDJ85995.1"/>
    <property type="molecule type" value="Genomic_DNA"/>
</dbReference>
<keyword evidence="4" id="KW-1185">Reference proteome</keyword>
<dbReference type="RefSeq" id="WP_093211916.1">
    <property type="nucleotide sequence ID" value="NZ_FNFL01000001.1"/>
</dbReference>
<reference evidence="3 4" key="1">
    <citation type="submission" date="2016-10" db="EMBL/GenBank/DDBJ databases">
        <authorList>
            <person name="de Groot N.N."/>
        </authorList>
    </citation>
    <scope>NUCLEOTIDE SEQUENCE [LARGE SCALE GENOMIC DNA]</scope>
    <source>
        <strain evidence="3 4">CGMCC 1.6502</strain>
    </source>
</reference>
<dbReference type="PANTHER" id="PTHR21666:SF270">
    <property type="entry name" value="MUREIN HYDROLASE ACTIVATOR ENVC"/>
    <property type="match status" value="1"/>
</dbReference>
<evidence type="ECO:0000256" key="1">
    <source>
        <dbReference type="SAM" id="SignalP"/>
    </source>
</evidence>
<organism evidence="3 4">
    <name type="scientific">Sediminibacillus albus</name>
    <dbReference type="NCBI Taxonomy" id="407036"/>
    <lineage>
        <taxon>Bacteria</taxon>
        <taxon>Bacillati</taxon>
        <taxon>Bacillota</taxon>
        <taxon>Bacilli</taxon>
        <taxon>Bacillales</taxon>
        <taxon>Bacillaceae</taxon>
        <taxon>Sediminibacillus</taxon>
    </lineage>
</organism>
<dbReference type="Pfam" id="PF01551">
    <property type="entry name" value="Peptidase_M23"/>
    <property type="match status" value="1"/>
</dbReference>
<dbReference type="STRING" id="407036.SAMN05216243_1181"/>
<dbReference type="AlphaFoldDB" id="A0A1G8X821"/>
<dbReference type="InterPro" id="IPR050570">
    <property type="entry name" value="Cell_wall_metabolism_enzyme"/>
</dbReference>
<sequence>MKLILHRFFISFLLVMIVSSTLLISPTLANADTGYFRWPADGTITSDYGYRDYDNKFHHGLDIAKTGTVPVKAAYSGIVTRSTVSSGSYGTYITIKHIINKTKYETLYAHLRSKSVSVGDFVEIGDTIGYMGNTGNSTGQHLHFEVHQPYWNASRSYSLNPESYLGSRVGVLDGTEFNPDNGSYGYVQIDTSPEYGVNYYDAPNGKFLGRLPGQNIYGVYAERDGYYNLGGGKWVKESSVIFKRFRAYVNYDYRYGVNVYDAPNGNYVRKLSGNDVFNVYTYSDGYYGLGADAWVKSDNLIIIKPQFN</sequence>
<protein>
    <submittedName>
        <fullName evidence="3">Peptidase family M23</fullName>
    </submittedName>
</protein>
<keyword evidence="1" id="KW-0732">Signal</keyword>
<feature type="chain" id="PRO_5011569244" evidence="1">
    <location>
        <begin position="32"/>
        <end position="308"/>
    </location>
</feature>
<dbReference type="SUPFAM" id="SSF51261">
    <property type="entry name" value="Duplicated hybrid motif"/>
    <property type="match status" value="1"/>
</dbReference>
<name>A0A1G8X821_9BACI</name>
<dbReference type="InterPro" id="IPR011055">
    <property type="entry name" value="Dup_hybrid_motif"/>
</dbReference>
<dbReference type="PANTHER" id="PTHR21666">
    <property type="entry name" value="PEPTIDASE-RELATED"/>
    <property type="match status" value="1"/>
</dbReference>
<dbReference type="OrthoDB" id="9805070at2"/>